<keyword evidence="8 12" id="KW-0862">Zinc</keyword>
<keyword evidence="7 14" id="KW-0378">Hydrolase</keyword>
<feature type="domain" description="ERAP1-like C-terminal" evidence="17">
    <location>
        <begin position="558"/>
        <end position="880"/>
    </location>
</feature>
<dbReference type="GO" id="GO:0005615">
    <property type="term" value="C:extracellular space"/>
    <property type="evidence" value="ECO:0007669"/>
    <property type="project" value="TreeGrafter"/>
</dbReference>
<evidence type="ECO:0000256" key="6">
    <source>
        <dbReference type="ARBA" id="ARBA00022723"/>
    </source>
</evidence>
<evidence type="ECO:0000256" key="11">
    <source>
        <dbReference type="PIRSR" id="PIRSR634016-1"/>
    </source>
</evidence>
<evidence type="ECO:0000256" key="8">
    <source>
        <dbReference type="ARBA" id="ARBA00022833"/>
    </source>
</evidence>
<sequence>MILLSIFYIFSILNLDRGMCLDNNQLSDSSTSTFERLPTFANPISYQLFLRPNLKTFKFYGKVTITIDILRCTDFLKLHSNELDIHFISSTFNNGTKFENLPFIYDKTFEMIKIIFPSQVTPQKIDLHLIFTGMHNDKMKGFYRSLYKTPTSIENYMVSTQFESTYARMVFPCFDEPVYKAIFYITLQVDTPLTALSNMDAASIKYMDDGTKIVEFVPTIKMSAHLVAFAVGDFEYIENRSKKGAIVRVYTLPGKKKHGISALEVGIRALDYFNEWFDFDYPVSKIDMITVPDFSWGAMENTGLLMFRETALLVDISKTSDNQKSYIATIIAHEIAHQWFGNLVTPIWWDQLWLKEGFASFMQYLMVCFSYPKLKIWEKFLNDEMAAAFSIDSFKSSHPVEASIVNPRELEEIYDDITYKKSNSILRMLYVHLGEEIFQKALRNYIKKHQYSNTNTIDLWNSLSEASGNDIQEMMDTWTKQVGFPIVSVNQTIKENSRILTLSQKRFIIHGDETDSPQLWHIPIRISTTSSNGQSKFNFLMTKETQTFTIEGVTPSEWIKLNSETTGFYRVKYDENMLNSLIIAFHDKTLPALDRFGIASDMFALVKIGKLDGHHYLKLFEASIHEQEYVVRNILDQDIETLSHVLSRYENGDIIKYFNSFVIENMIPLANKLGWESQEDEDVKIPQLRALVLNRLARSGHQPTIEIAKEKFYNYYRDKKDIDTNLRNLIYSVIGKEDGIEGIQKLQEIFETVNFSEVERSCIIGMAQTRDIKLLEYVFDYGIKKGKIRRQDLVHLFTGASSNKIGQDFAYKYFLENIELFFEKFGGPNSSILQKCLRVSAQHIASEKIANDFENFFKYNIDAGYRDTLDRTIKQTIEAMHGNYHLLKNCGDSVYRYLTSKNFNL</sequence>
<evidence type="ECO:0000256" key="12">
    <source>
        <dbReference type="PIRSR" id="PIRSR634016-3"/>
    </source>
</evidence>
<organism evidence="19 20">
    <name type="scientific">Strongyloides venezuelensis</name>
    <name type="common">Threadworm</name>
    <dbReference type="NCBI Taxonomy" id="75913"/>
    <lineage>
        <taxon>Eukaryota</taxon>
        <taxon>Metazoa</taxon>
        <taxon>Ecdysozoa</taxon>
        <taxon>Nematoda</taxon>
        <taxon>Chromadorea</taxon>
        <taxon>Rhabditida</taxon>
        <taxon>Tylenchina</taxon>
        <taxon>Panagrolaimomorpha</taxon>
        <taxon>Strongyloidoidea</taxon>
        <taxon>Strongyloididae</taxon>
        <taxon>Strongyloides</taxon>
    </lineage>
</organism>
<comment type="cofactor">
    <cofactor evidence="12 14">
        <name>Zn(2+)</name>
        <dbReference type="ChEBI" id="CHEBI:29105"/>
    </cofactor>
    <text evidence="12 14">Binds 1 zinc ion per subunit.</text>
</comment>
<evidence type="ECO:0000256" key="2">
    <source>
        <dbReference type="ARBA" id="ARBA00010136"/>
    </source>
</evidence>
<evidence type="ECO:0000256" key="10">
    <source>
        <dbReference type="ARBA" id="ARBA00052895"/>
    </source>
</evidence>
<dbReference type="Gene3D" id="1.25.50.20">
    <property type="match status" value="1"/>
</dbReference>
<dbReference type="WBParaSite" id="SVE_1096000.1">
    <property type="protein sequence ID" value="SVE_1096000.1"/>
    <property type="gene ID" value="SVE_1096000"/>
</dbReference>
<dbReference type="InterPro" id="IPR050344">
    <property type="entry name" value="Peptidase_M1_aminopeptidases"/>
</dbReference>
<keyword evidence="6 12" id="KW-0479">Metal-binding</keyword>
<dbReference type="InterPro" id="IPR034016">
    <property type="entry name" value="M1_APN-typ"/>
</dbReference>
<dbReference type="Gene3D" id="2.60.40.1910">
    <property type="match status" value="1"/>
</dbReference>
<keyword evidence="15" id="KW-0732">Signal</keyword>
<dbReference type="PANTHER" id="PTHR11533:SF174">
    <property type="entry name" value="PUROMYCIN-SENSITIVE AMINOPEPTIDASE-RELATED"/>
    <property type="match status" value="1"/>
</dbReference>
<dbReference type="CDD" id="cd09601">
    <property type="entry name" value="M1_APN-Q_like"/>
    <property type="match status" value="1"/>
</dbReference>
<feature type="binding site" evidence="12">
    <location>
        <position position="356"/>
    </location>
    <ligand>
        <name>Zn(2+)</name>
        <dbReference type="ChEBI" id="CHEBI:29105"/>
        <note>catalytic</note>
    </ligand>
</feature>
<keyword evidence="4" id="KW-0963">Cytoplasm</keyword>
<dbReference type="PRINTS" id="PR00756">
    <property type="entry name" value="ALADIPTASE"/>
</dbReference>
<evidence type="ECO:0000256" key="13">
    <source>
        <dbReference type="PIRSR" id="PIRSR634016-4"/>
    </source>
</evidence>
<dbReference type="InterPro" id="IPR001930">
    <property type="entry name" value="Peptidase_M1"/>
</dbReference>
<feature type="domain" description="Aminopeptidase N-like N-terminal" evidence="18">
    <location>
        <begin position="43"/>
        <end position="226"/>
    </location>
</feature>
<evidence type="ECO:0000313" key="20">
    <source>
        <dbReference type="WBParaSite" id="SVE_1096000.1"/>
    </source>
</evidence>
<reference evidence="20" key="2">
    <citation type="submission" date="2015-08" db="UniProtKB">
        <authorList>
            <consortium name="WormBaseParasite"/>
        </authorList>
    </citation>
    <scope>IDENTIFICATION</scope>
</reference>
<evidence type="ECO:0000259" key="16">
    <source>
        <dbReference type="Pfam" id="PF01433"/>
    </source>
</evidence>
<evidence type="ECO:0000256" key="1">
    <source>
        <dbReference type="ARBA" id="ARBA00004496"/>
    </source>
</evidence>
<feature type="domain" description="Peptidase M1 membrane alanine aminopeptidase" evidence="16">
    <location>
        <begin position="262"/>
        <end position="478"/>
    </location>
</feature>
<keyword evidence="3 14" id="KW-0031">Aminopeptidase</keyword>
<keyword evidence="9 14" id="KW-0482">Metalloprotease</keyword>
<name>A0A0K0FPA6_STRVS</name>
<comment type="similarity">
    <text evidence="2 14">Belongs to the peptidase M1 family.</text>
</comment>
<feature type="binding site" evidence="12">
    <location>
        <position position="337"/>
    </location>
    <ligand>
        <name>Zn(2+)</name>
        <dbReference type="ChEBI" id="CHEBI:29105"/>
        <note>catalytic</note>
    </ligand>
</feature>
<dbReference type="GO" id="GO:0070006">
    <property type="term" value="F:metalloaminopeptidase activity"/>
    <property type="evidence" value="ECO:0007669"/>
    <property type="project" value="TreeGrafter"/>
</dbReference>
<dbReference type="InterPro" id="IPR042097">
    <property type="entry name" value="Aminopeptidase_N-like_N_sf"/>
</dbReference>
<feature type="binding site" evidence="12">
    <location>
        <position position="333"/>
    </location>
    <ligand>
        <name>Zn(2+)</name>
        <dbReference type="ChEBI" id="CHEBI:29105"/>
        <note>catalytic</note>
    </ligand>
</feature>
<dbReference type="EC" id="3.4.11.-" evidence="14"/>
<evidence type="ECO:0000256" key="15">
    <source>
        <dbReference type="SAM" id="SignalP"/>
    </source>
</evidence>
<evidence type="ECO:0000256" key="7">
    <source>
        <dbReference type="ARBA" id="ARBA00022801"/>
    </source>
</evidence>
<evidence type="ECO:0000256" key="4">
    <source>
        <dbReference type="ARBA" id="ARBA00022490"/>
    </source>
</evidence>
<dbReference type="Pfam" id="PF01433">
    <property type="entry name" value="Peptidase_M1"/>
    <property type="match status" value="1"/>
</dbReference>
<dbReference type="Pfam" id="PF17900">
    <property type="entry name" value="Peptidase_M1_N"/>
    <property type="match status" value="1"/>
</dbReference>
<proteinExistence type="inferred from homology"/>
<dbReference type="GO" id="GO:0006508">
    <property type="term" value="P:proteolysis"/>
    <property type="evidence" value="ECO:0007669"/>
    <property type="project" value="UniProtKB-KW"/>
</dbReference>
<dbReference type="SUPFAM" id="SSF55486">
    <property type="entry name" value="Metalloproteases ('zincins'), catalytic domain"/>
    <property type="match status" value="1"/>
</dbReference>
<dbReference type="STRING" id="75913.A0A0K0FPA6"/>
<feature type="active site" description="Proton acceptor" evidence="11">
    <location>
        <position position="334"/>
    </location>
</feature>
<dbReference type="InterPro" id="IPR024571">
    <property type="entry name" value="ERAP1-like_C_dom"/>
</dbReference>
<dbReference type="GO" id="GO:0005737">
    <property type="term" value="C:cytoplasm"/>
    <property type="evidence" value="ECO:0007669"/>
    <property type="project" value="UniProtKB-SubCell"/>
</dbReference>
<evidence type="ECO:0000313" key="19">
    <source>
        <dbReference type="Proteomes" id="UP000035680"/>
    </source>
</evidence>
<dbReference type="Gene3D" id="2.60.40.1730">
    <property type="entry name" value="tricorn interacting facor f3 domain"/>
    <property type="match status" value="1"/>
</dbReference>
<dbReference type="AlphaFoldDB" id="A0A0K0FPA6"/>
<dbReference type="GO" id="GO:0016285">
    <property type="term" value="F:alanyl aminopeptidase activity"/>
    <property type="evidence" value="ECO:0007669"/>
    <property type="project" value="UniProtKB-EC"/>
</dbReference>
<dbReference type="InterPro" id="IPR045357">
    <property type="entry name" value="Aminopeptidase_N-like_N"/>
</dbReference>
<evidence type="ECO:0000256" key="14">
    <source>
        <dbReference type="RuleBase" id="RU364040"/>
    </source>
</evidence>
<feature type="signal peptide" evidence="15">
    <location>
        <begin position="1"/>
        <end position="18"/>
    </location>
</feature>
<dbReference type="Pfam" id="PF11838">
    <property type="entry name" value="ERAP1_C"/>
    <property type="match status" value="1"/>
</dbReference>
<evidence type="ECO:0000256" key="9">
    <source>
        <dbReference type="ARBA" id="ARBA00023049"/>
    </source>
</evidence>
<protein>
    <recommendedName>
        <fullName evidence="14">Aminopeptidase</fullName>
        <ecNumber evidence="14">3.4.11.-</ecNumber>
    </recommendedName>
</protein>
<keyword evidence="5 14" id="KW-0645">Protease</keyword>
<keyword evidence="19" id="KW-1185">Reference proteome</keyword>
<feature type="site" description="Transition state stabilizer" evidence="13">
    <location>
        <position position="419"/>
    </location>
</feature>
<dbReference type="GO" id="GO:0042277">
    <property type="term" value="F:peptide binding"/>
    <property type="evidence" value="ECO:0007669"/>
    <property type="project" value="TreeGrafter"/>
</dbReference>
<dbReference type="GO" id="GO:0016020">
    <property type="term" value="C:membrane"/>
    <property type="evidence" value="ECO:0007669"/>
    <property type="project" value="TreeGrafter"/>
</dbReference>
<comment type="catalytic activity">
    <reaction evidence="10">
        <text>Release of an N-terminal amino acid, preferentially alanine, from a wide range of peptides, amides and arylamides.</text>
        <dbReference type="EC" id="3.4.11.14"/>
    </reaction>
</comment>
<feature type="chain" id="PRO_5005329950" description="Aminopeptidase" evidence="15">
    <location>
        <begin position="19"/>
        <end position="905"/>
    </location>
</feature>
<accession>A0A0K0FPA6</accession>
<comment type="subcellular location">
    <subcellularLocation>
        <location evidence="1">Cytoplasm</location>
    </subcellularLocation>
</comment>
<reference evidence="19" key="1">
    <citation type="submission" date="2014-07" db="EMBL/GenBank/DDBJ databases">
        <authorList>
            <person name="Martin A.A"/>
            <person name="De Silva N."/>
        </authorList>
    </citation>
    <scope>NUCLEOTIDE SEQUENCE</scope>
</reference>
<dbReference type="InterPro" id="IPR014782">
    <property type="entry name" value="Peptidase_M1_dom"/>
</dbReference>
<dbReference type="FunFam" id="1.10.390.10:FF:000001">
    <property type="entry name" value="Aminopeptidase"/>
    <property type="match status" value="1"/>
</dbReference>
<evidence type="ECO:0000256" key="5">
    <source>
        <dbReference type="ARBA" id="ARBA00022670"/>
    </source>
</evidence>
<evidence type="ECO:0000259" key="18">
    <source>
        <dbReference type="Pfam" id="PF17900"/>
    </source>
</evidence>
<dbReference type="GO" id="GO:0008270">
    <property type="term" value="F:zinc ion binding"/>
    <property type="evidence" value="ECO:0007669"/>
    <property type="project" value="UniProtKB-UniRule"/>
</dbReference>
<dbReference type="PANTHER" id="PTHR11533">
    <property type="entry name" value="PROTEASE M1 ZINC METALLOPROTEASE"/>
    <property type="match status" value="1"/>
</dbReference>
<evidence type="ECO:0000259" key="17">
    <source>
        <dbReference type="Pfam" id="PF11838"/>
    </source>
</evidence>
<dbReference type="FunFam" id="2.60.40.1910:FF:000002">
    <property type="entry name" value="Aminopeptidase"/>
    <property type="match status" value="1"/>
</dbReference>
<dbReference type="Proteomes" id="UP000035680">
    <property type="component" value="Unassembled WGS sequence"/>
</dbReference>
<dbReference type="GO" id="GO:0043171">
    <property type="term" value="P:peptide catabolic process"/>
    <property type="evidence" value="ECO:0007669"/>
    <property type="project" value="TreeGrafter"/>
</dbReference>
<dbReference type="InterPro" id="IPR027268">
    <property type="entry name" value="Peptidase_M4/M1_CTD_sf"/>
</dbReference>
<dbReference type="Gene3D" id="1.10.390.10">
    <property type="entry name" value="Neutral Protease Domain 2"/>
    <property type="match status" value="1"/>
</dbReference>
<dbReference type="SUPFAM" id="SSF63737">
    <property type="entry name" value="Leukotriene A4 hydrolase N-terminal domain"/>
    <property type="match status" value="1"/>
</dbReference>
<evidence type="ECO:0000256" key="3">
    <source>
        <dbReference type="ARBA" id="ARBA00022438"/>
    </source>
</evidence>